<evidence type="ECO:0000313" key="2">
    <source>
        <dbReference type="Proteomes" id="UP000283095"/>
    </source>
</evidence>
<dbReference type="Proteomes" id="UP000283095">
    <property type="component" value="Chromosome"/>
</dbReference>
<dbReference type="AlphaFoldDB" id="A0A3Q9RNE7"/>
<name>A0A3Q9RNE7_9BACI</name>
<organism evidence="1 2">
    <name type="scientific">Peribacillus asahii</name>
    <dbReference type="NCBI Taxonomy" id="228899"/>
    <lineage>
        <taxon>Bacteria</taxon>
        <taxon>Bacillati</taxon>
        <taxon>Bacillota</taxon>
        <taxon>Bacilli</taxon>
        <taxon>Bacillales</taxon>
        <taxon>Bacillaceae</taxon>
        <taxon>Peribacillus</taxon>
    </lineage>
</organism>
<accession>A0A3Q9RNE7</accession>
<protein>
    <submittedName>
        <fullName evidence="1">Uncharacterized protein</fullName>
    </submittedName>
</protein>
<evidence type="ECO:0000313" key="1">
    <source>
        <dbReference type="EMBL" id="AZV43564.1"/>
    </source>
</evidence>
<dbReference type="EMBL" id="CP026095">
    <property type="protein sequence ID" value="AZV43564.1"/>
    <property type="molecule type" value="Genomic_DNA"/>
</dbReference>
<sequence>MNFEDRSVGIYWTSELYKELVDEIVENSKNKLIYWDKETLVMKDSCYRVTIKLIKLGDESKWIVAGIK</sequence>
<dbReference type="KEGG" id="pasa:BAOM_2955"/>
<reference evidence="1 2" key="1">
    <citation type="submission" date="2018-01" db="EMBL/GenBank/DDBJ databases">
        <title>Bacillus asahii Genome sequencing and assembly.</title>
        <authorList>
            <person name="Jiang H."/>
            <person name="Feng Y."/>
            <person name="Zhao F."/>
            <person name="Lin X."/>
        </authorList>
    </citation>
    <scope>NUCLEOTIDE SEQUENCE [LARGE SCALE GENOMIC DNA]</scope>
    <source>
        <strain evidence="1 2">OM18</strain>
    </source>
</reference>
<proteinExistence type="predicted"/>
<gene>
    <name evidence="1" type="ORF">BAOM_2955</name>
</gene>